<dbReference type="SUPFAM" id="SSF51735">
    <property type="entry name" value="NAD(P)-binding Rossmann-fold domains"/>
    <property type="match status" value="1"/>
</dbReference>
<evidence type="ECO:0000313" key="2">
    <source>
        <dbReference type="EMBL" id="SKB95450.1"/>
    </source>
</evidence>
<dbReference type="EMBL" id="UAVR01000011">
    <property type="protein sequence ID" value="SQA90199.1"/>
    <property type="molecule type" value="Genomic_DNA"/>
</dbReference>
<dbReference type="EMBL" id="FUZE01000016">
    <property type="protein sequence ID" value="SKB95450.1"/>
    <property type="molecule type" value="Genomic_DNA"/>
</dbReference>
<dbReference type="Gene3D" id="3.40.50.720">
    <property type="entry name" value="NAD(P)-binding Rossmann-like Domain"/>
    <property type="match status" value="1"/>
</dbReference>
<evidence type="ECO:0000313" key="4">
    <source>
        <dbReference type="Proteomes" id="UP000190669"/>
    </source>
</evidence>
<feature type="domain" description="Enoyl reductase (ER)" evidence="1">
    <location>
        <begin position="10"/>
        <end position="322"/>
    </location>
</feature>
<dbReference type="InterPro" id="IPR036291">
    <property type="entry name" value="NAD(P)-bd_dom_sf"/>
</dbReference>
<dbReference type="InterPro" id="IPR011032">
    <property type="entry name" value="GroES-like_sf"/>
</dbReference>
<dbReference type="Pfam" id="PF13602">
    <property type="entry name" value="ADH_zinc_N_2"/>
    <property type="match status" value="1"/>
</dbReference>
<name>A0AAX2IMB6_9FLAO</name>
<dbReference type="PANTHER" id="PTHR44013:SF1">
    <property type="entry name" value="ZINC-TYPE ALCOHOL DEHYDROGENASE-LIKE PROTEIN C16A3.02C"/>
    <property type="match status" value="1"/>
</dbReference>
<dbReference type="InterPro" id="IPR013154">
    <property type="entry name" value="ADH-like_N"/>
</dbReference>
<dbReference type="Pfam" id="PF08240">
    <property type="entry name" value="ADH_N"/>
    <property type="match status" value="1"/>
</dbReference>
<sequence>MKAVVLKEFGPAQNLHVADVPIPSISDDEVLVNVKSFSINPVEAHVREVEHWWNLVSASTTADPHIILGWDVSGIITETGKNFTKFKKGDEVFGMINFLGYGAAYAEYVSAPVTDLALKPSNISFEEAAGATMAAQTAWVSLVRYGKVKKGDKVVITGASGGVGHFAVQIAKHFGAHVIGVASEENRDFVLSLGADEFVDYKTQNFEELITDADLVHDAVWRNDESHILRSLNAIKPGGTLLSLMVYPSVDFIEMAMKKRKVSVVRMNVTDSSDHIGDVEAIRSLLDMGKMKTHISQEFAIEETQKAHQQIETHTTKGKIVIKL</sequence>
<dbReference type="Proteomes" id="UP000190669">
    <property type="component" value="Unassembled WGS sequence"/>
</dbReference>
<keyword evidence="4" id="KW-1185">Reference proteome</keyword>
<dbReference type="Gene3D" id="3.90.180.10">
    <property type="entry name" value="Medium-chain alcohol dehydrogenases, catalytic domain"/>
    <property type="match status" value="1"/>
</dbReference>
<dbReference type="KEGG" id="cbp:EB354_11485"/>
<dbReference type="SUPFAM" id="SSF50129">
    <property type="entry name" value="GroES-like"/>
    <property type="match status" value="1"/>
</dbReference>
<dbReference type="RefSeq" id="WP_079466173.1">
    <property type="nucleotide sequence ID" value="NZ_CP033934.1"/>
</dbReference>
<dbReference type="CDD" id="cd05289">
    <property type="entry name" value="MDR_like_2"/>
    <property type="match status" value="1"/>
</dbReference>
<protein>
    <submittedName>
        <fullName evidence="2">NADPH:quinone reductase</fullName>
    </submittedName>
    <submittedName>
        <fullName evidence="3">Zinc-type alcohol dehydrogenase-like protein SA1988</fullName>
    </submittedName>
</protein>
<dbReference type="GO" id="GO:0016491">
    <property type="term" value="F:oxidoreductase activity"/>
    <property type="evidence" value="ECO:0007669"/>
    <property type="project" value="InterPro"/>
</dbReference>
<accession>A0AAX2IMB6</accession>
<dbReference type="Proteomes" id="UP000251937">
    <property type="component" value="Unassembled WGS sequence"/>
</dbReference>
<reference evidence="3 5" key="2">
    <citation type="submission" date="2018-06" db="EMBL/GenBank/DDBJ databases">
        <authorList>
            <consortium name="Pathogen Informatics"/>
            <person name="Doyle S."/>
        </authorList>
    </citation>
    <scope>NUCLEOTIDE SEQUENCE [LARGE SCALE GENOMIC DNA]</scope>
    <source>
        <strain evidence="3 5">NCTC11212</strain>
    </source>
</reference>
<dbReference type="InterPro" id="IPR020843">
    <property type="entry name" value="ER"/>
</dbReference>
<dbReference type="PANTHER" id="PTHR44013">
    <property type="entry name" value="ZINC-TYPE ALCOHOL DEHYDROGENASE-LIKE PROTEIN C16A3.02C"/>
    <property type="match status" value="1"/>
</dbReference>
<reference evidence="2 4" key="1">
    <citation type="submission" date="2017-02" db="EMBL/GenBank/DDBJ databases">
        <authorList>
            <person name="Varghese N."/>
            <person name="Submissions S."/>
        </authorList>
    </citation>
    <scope>NUCLEOTIDE SEQUENCE [LARGE SCALE GENOMIC DNA]</scope>
    <source>
        <strain evidence="2 4">DSM 16775</strain>
    </source>
</reference>
<organism evidence="3 5">
    <name type="scientific">Chryseobacterium balustinum</name>
    <dbReference type="NCBI Taxonomy" id="246"/>
    <lineage>
        <taxon>Bacteria</taxon>
        <taxon>Pseudomonadati</taxon>
        <taxon>Bacteroidota</taxon>
        <taxon>Flavobacteriia</taxon>
        <taxon>Flavobacteriales</taxon>
        <taxon>Weeksellaceae</taxon>
        <taxon>Chryseobacterium group</taxon>
        <taxon>Chryseobacterium</taxon>
    </lineage>
</organism>
<dbReference type="InterPro" id="IPR052733">
    <property type="entry name" value="Chloroplast_QOR"/>
</dbReference>
<dbReference type="SMART" id="SM00829">
    <property type="entry name" value="PKS_ER"/>
    <property type="match status" value="1"/>
</dbReference>
<dbReference type="AlphaFoldDB" id="A0AAX2IMB6"/>
<gene>
    <name evidence="3" type="ORF">NCTC11212_02411</name>
    <name evidence="2" type="ORF">SAMN05421800_11654</name>
</gene>
<evidence type="ECO:0000313" key="3">
    <source>
        <dbReference type="EMBL" id="SQA90199.1"/>
    </source>
</evidence>
<evidence type="ECO:0000259" key="1">
    <source>
        <dbReference type="SMART" id="SM00829"/>
    </source>
</evidence>
<evidence type="ECO:0000313" key="5">
    <source>
        <dbReference type="Proteomes" id="UP000251937"/>
    </source>
</evidence>
<proteinExistence type="predicted"/>
<comment type="caution">
    <text evidence="3">The sequence shown here is derived from an EMBL/GenBank/DDBJ whole genome shotgun (WGS) entry which is preliminary data.</text>
</comment>